<dbReference type="InterPro" id="IPR013783">
    <property type="entry name" value="Ig-like_fold"/>
</dbReference>
<dbReference type="Gene3D" id="2.60.40.10">
    <property type="entry name" value="Immunoglobulins"/>
    <property type="match status" value="1"/>
</dbReference>
<dbReference type="EMBL" id="VOXD01000034">
    <property type="protein sequence ID" value="TXF87606.1"/>
    <property type="molecule type" value="Genomic_DNA"/>
</dbReference>
<evidence type="ECO:0000313" key="2">
    <source>
        <dbReference type="EMBL" id="TXF87606.1"/>
    </source>
</evidence>
<accession>A0A5C7FQF8</accession>
<keyword evidence="1" id="KW-0732">Signal</keyword>
<reference evidence="2 3" key="1">
    <citation type="submission" date="2019-08" db="EMBL/GenBank/DDBJ databases">
        <title>Lewinella sp. strain SSH13 Genome sequencing and assembly.</title>
        <authorList>
            <person name="Kim I."/>
        </authorList>
    </citation>
    <scope>NUCLEOTIDE SEQUENCE [LARGE SCALE GENOMIC DNA]</scope>
    <source>
        <strain evidence="2 3">SSH13</strain>
    </source>
</reference>
<dbReference type="Proteomes" id="UP000321907">
    <property type="component" value="Unassembled WGS sequence"/>
</dbReference>
<name>A0A5C7FQF8_9BACT</name>
<dbReference type="RefSeq" id="WP_147932171.1">
    <property type="nucleotide sequence ID" value="NZ_VOXD01000034.1"/>
</dbReference>
<dbReference type="NCBIfam" id="TIGR04183">
    <property type="entry name" value="Por_Secre_tail"/>
    <property type="match status" value="1"/>
</dbReference>
<proteinExistence type="predicted"/>
<evidence type="ECO:0000313" key="3">
    <source>
        <dbReference type="Proteomes" id="UP000321907"/>
    </source>
</evidence>
<comment type="caution">
    <text evidence="2">The sequence shown here is derived from an EMBL/GenBank/DDBJ whole genome shotgun (WGS) entry which is preliminary data.</text>
</comment>
<sequence length="241" mass="26896">MKYFTRLQSQVIFLLFFFAYLPSLQAQLCCCAGETVPDTFGDCNATCSFDYMTGDFADGACSLPVGLTKFVGTANKSSHVLLNWQTANESNNLGFEVERADVDLEWRTIDFVEGAGTRSVATDYSFVDRTPFIGNNYYRLKQVDFDGTATYSEVITVNSEETQNGIATVFPTVAREQLYIRYDSELASSAYAAIYDVNGYLITELEVATSVVDISGLKPGHYVVVFNYEGQTFTERFLRSK</sequence>
<dbReference type="AlphaFoldDB" id="A0A5C7FQF8"/>
<dbReference type="InterPro" id="IPR026444">
    <property type="entry name" value="Secre_tail"/>
</dbReference>
<protein>
    <submittedName>
        <fullName evidence="2">T9SS type A sorting domain-containing protein</fullName>
    </submittedName>
</protein>
<feature type="chain" id="PRO_5023144145" evidence="1">
    <location>
        <begin position="27"/>
        <end position="241"/>
    </location>
</feature>
<gene>
    <name evidence="2" type="ORF">FUA23_18065</name>
</gene>
<organism evidence="2 3">
    <name type="scientific">Neolewinella aurantiaca</name>
    <dbReference type="NCBI Taxonomy" id="2602767"/>
    <lineage>
        <taxon>Bacteria</taxon>
        <taxon>Pseudomonadati</taxon>
        <taxon>Bacteroidota</taxon>
        <taxon>Saprospiria</taxon>
        <taxon>Saprospirales</taxon>
        <taxon>Lewinellaceae</taxon>
        <taxon>Neolewinella</taxon>
    </lineage>
</organism>
<keyword evidence="3" id="KW-1185">Reference proteome</keyword>
<evidence type="ECO:0000256" key="1">
    <source>
        <dbReference type="SAM" id="SignalP"/>
    </source>
</evidence>
<feature type="signal peptide" evidence="1">
    <location>
        <begin position="1"/>
        <end position="26"/>
    </location>
</feature>
<dbReference type="OrthoDB" id="868831at2"/>